<dbReference type="FunFam" id="2.70.98.10:FF:000001">
    <property type="entry name" value="Glucans biosynthesis protein G"/>
    <property type="match status" value="1"/>
</dbReference>
<dbReference type="Proteomes" id="UP000199107">
    <property type="component" value="Unassembled WGS sequence"/>
</dbReference>
<evidence type="ECO:0000256" key="7">
    <source>
        <dbReference type="SAM" id="SignalP"/>
    </source>
</evidence>
<evidence type="ECO:0000256" key="3">
    <source>
        <dbReference type="ARBA" id="ARBA00009284"/>
    </source>
</evidence>
<feature type="compositionally biased region" description="Polar residues" evidence="6">
    <location>
        <begin position="455"/>
        <end position="466"/>
    </location>
</feature>
<dbReference type="GO" id="GO:0030288">
    <property type="term" value="C:outer membrane-bounded periplasmic space"/>
    <property type="evidence" value="ECO:0007669"/>
    <property type="project" value="TreeGrafter"/>
</dbReference>
<evidence type="ECO:0000256" key="6">
    <source>
        <dbReference type="SAM" id="MobiDB-lite"/>
    </source>
</evidence>
<dbReference type="PIRSF" id="PIRSF006281">
    <property type="entry name" value="MdoG"/>
    <property type="match status" value="1"/>
</dbReference>
<evidence type="ECO:0000313" key="10">
    <source>
        <dbReference type="Proteomes" id="UP000199107"/>
    </source>
</evidence>
<dbReference type="InterPro" id="IPR007444">
    <property type="entry name" value="Glucan_biosyn_MdoG_C"/>
</dbReference>
<feature type="domain" description="Glucan biosynthesis periplasmic MdoG C-terminal" evidence="8">
    <location>
        <begin position="31"/>
        <end position="510"/>
    </location>
</feature>
<gene>
    <name evidence="9" type="ORF">SAMN05192555_10261</name>
</gene>
<sequence>MNRTIRTALGCACWLMLAPLASAEHNIQHHFEAVIERAETLANEPHNSGHGEMPAILRNLNYDTYRQIRFRGDRAIWRDDGLFSVQLFHSGFLFDTPVTLNLIEDGEVRALDFSTDDYDYDGDAERLLEADLEGAGHAGFRLHYPLNRGDYADEFVVFLGASYFRLVGRDQGYGLSSRGLAIDTAAPQGEEFPAFREFWLLKPAQDADQMSVLALLDSPSLTGAYRFDIRPGRNVEIEVDARLFARRDVAKLGVAPLTSMFAHGDTSPYGADDFRPRVHDSDGLAMRTAAGEWIWRPLSNPRRLRLSALQDDSPGGFGLVQRERDFDAYLDMEARYERRPSQWVEALGGDWGSGGVELVEIPTDTETNDNIVAYWVPDEPLNAGESRRFHYRTHTFGSQPDAQQVASVIRTRTGWGAIPGQSDPPPRSRRQFVVDFQGGELSGLDASQPVEAELSTSRGETHQLQVQPLPGGDTWRASFRVQPEGRSAADMRLYLTLRGHRISETWSYVWYPDELR</sequence>
<dbReference type="PANTHER" id="PTHR30504">
    <property type="entry name" value="GLUCANS BIOSYNTHESIS PROTEIN"/>
    <property type="match status" value="1"/>
</dbReference>
<evidence type="ECO:0000256" key="2">
    <source>
        <dbReference type="ARBA" id="ARBA00005001"/>
    </source>
</evidence>
<dbReference type="PANTHER" id="PTHR30504:SF2">
    <property type="entry name" value="GLUCANS BIOSYNTHESIS PROTEIN G"/>
    <property type="match status" value="1"/>
</dbReference>
<proteinExistence type="inferred from homology"/>
<dbReference type="InterPro" id="IPR014718">
    <property type="entry name" value="GH-type_carb-bd"/>
</dbReference>
<accession>A0A1G9G8I8</accession>
<evidence type="ECO:0000259" key="8">
    <source>
        <dbReference type="Pfam" id="PF04349"/>
    </source>
</evidence>
<dbReference type="GO" id="GO:0030246">
    <property type="term" value="F:carbohydrate binding"/>
    <property type="evidence" value="ECO:0007669"/>
    <property type="project" value="InterPro"/>
</dbReference>
<dbReference type="GO" id="GO:0003824">
    <property type="term" value="F:catalytic activity"/>
    <property type="evidence" value="ECO:0007669"/>
    <property type="project" value="InterPro"/>
</dbReference>
<dbReference type="InterPro" id="IPR011013">
    <property type="entry name" value="Gal_mutarotase_sf_dom"/>
</dbReference>
<comment type="similarity">
    <text evidence="3">Belongs to the OpgD/OpgG family.</text>
</comment>
<dbReference type="Pfam" id="PF04349">
    <property type="entry name" value="MdoG"/>
    <property type="match status" value="1"/>
</dbReference>
<feature type="region of interest" description="Disordered" evidence="6">
    <location>
        <begin position="455"/>
        <end position="474"/>
    </location>
</feature>
<evidence type="ECO:0000313" key="9">
    <source>
        <dbReference type="EMBL" id="SDK96966.1"/>
    </source>
</evidence>
<organism evidence="9 10">
    <name type="scientific">Franzmannia pantelleriensis</name>
    <dbReference type="NCBI Taxonomy" id="48727"/>
    <lineage>
        <taxon>Bacteria</taxon>
        <taxon>Pseudomonadati</taxon>
        <taxon>Pseudomonadota</taxon>
        <taxon>Gammaproteobacteria</taxon>
        <taxon>Oceanospirillales</taxon>
        <taxon>Halomonadaceae</taxon>
        <taxon>Franzmannia</taxon>
    </lineage>
</organism>
<feature type="chain" id="PRO_5011563532" evidence="7">
    <location>
        <begin position="24"/>
        <end position="516"/>
    </location>
</feature>
<dbReference type="InterPro" id="IPR013783">
    <property type="entry name" value="Ig-like_fold"/>
</dbReference>
<evidence type="ECO:0000256" key="4">
    <source>
        <dbReference type="ARBA" id="ARBA00022729"/>
    </source>
</evidence>
<dbReference type="Gene3D" id="2.70.98.10">
    <property type="match status" value="1"/>
</dbReference>
<dbReference type="EMBL" id="FNGH01000002">
    <property type="protein sequence ID" value="SDK96966.1"/>
    <property type="molecule type" value="Genomic_DNA"/>
</dbReference>
<dbReference type="Gene3D" id="2.60.40.10">
    <property type="entry name" value="Immunoglobulins"/>
    <property type="match status" value="1"/>
</dbReference>
<comment type="subcellular location">
    <subcellularLocation>
        <location evidence="1">Periplasm</location>
    </subcellularLocation>
</comment>
<dbReference type="InterPro" id="IPR014438">
    <property type="entry name" value="Glucan_biosyn_MdoG/MdoD"/>
</dbReference>
<keyword evidence="10" id="KW-1185">Reference proteome</keyword>
<dbReference type="InterPro" id="IPR014756">
    <property type="entry name" value="Ig_E-set"/>
</dbReference>
<evidence type="ECO:0000256" key="1">
    <source>
        <dbReference type="ARBA" id="ARBA00004418"/>
    </source>
</evidence>
<keyword evidence="4 7" id="KW-0732">Signal</keyword>
<evidence type="ECO:0000256" key="5">
    <source>
        <dbReference type="ARBA" id="ARBA00022764"/>
    </source>
</evidence>
<dbReference type="GO" id="GO:0051274">
    <property type="term" value="P:beta-glucan biosynthetic process"/>
    <property type="evidence" value="ECO:0007669"/>
    <property type="project" value="TreeGrafter"/>
</dbReference>
<dbReference type="UniPathway" id="UPA00637"/>
<dbReference type="SUPFAM" id="SSF81296">
    <property type="entry name" value="E set domains"/>
    <property type="match status" value="1"/>
</dbReference>
<protein>
    <submittedName>
        <fullName evidence="9">Glucans biosynthesis protein</fullName>
    </submittedName>
</protein>
<keyword evidence="5" id="KW-0574">Periplasm</keyword>
<reference evidence="10" key="1">
    <citation type="submission" date="2016-10" db="EMBL/GenBank/DDBJ databases">
        <authorList>
            <person name="Varghese N."/>
            <person name="Submissions S."/>
        </authorList>
    </citation>
    <scope>NUCLEOTIDE SEQUENCE [LARGE SCALE GENOMIC DNA]</scope>
    <source>
        <strain evidence="10">AAP</strain>
    </source>
</reference>
<feature type="signal peptide" evidence="7">
    <location>
        <begin position="1"/>
        <end position="23"/>
    </location>
</feature>
<dbReference type="SUPFAM" id="SSF74650">
    <property type="entry name" value="Galactose mutarotase-like"/>
    <property type="match status" value="1"/>
</dbReference>
<name>A0A1G9G8I8_9GAMM</name>
<comment type="pathway">
    <text evidence="2">Glycan metabolism; osmoregulated periplasmic glucan (OPG) biosynthesis.</text>
</comment>
<dbReference type="STRING" id="48727.SAMN05192555_10261"/>
<dbReference type="AlphaFoldDB" id="A0A1G9G8I8"/>